<evidence type="ECO:0000259" key="6">
    <source>
        <dbReference type="PROSITE" id="PS50043"/>
    </source>
</evidence>
<dbReference type="SMART" id="SM00421">
    <property type="entry name" value="HTH_LUXR"/>
    <property type="match status" value="1"/>
</dbReference>
<evidence type="ECO:0000313" key="9">
    <source>
        <dbReference type="Proteomes" id="UP001589890"/>
    </source>
</evidence>
<comment type="caution">
    <text evidence="8">The sequence shown here is derived from an EMBL/GenBank/DDBJ whole genome shotgun (WGS) entry which is preliminary data.</text>
</comment>
<dbReference type="NCBIfam" id="TIGR02937">
    <property type="entry name" value="sigma70-ECF"/>
    <property type="match status" value="1"/>
</dbReference>
<evidence type="ECO:0000313" key="8">
    <source>
        <dbReference type="EMBL" id="MFC0625822.1"/>
    </source>
</evidence>
<dbReference type="PANTHER" id="PTHR43214">
    <property type="entry name" value="TWO-COMPONENT RESPONSE REGULATOR"/>
    <property type="match status" value="1"/>
</dbReference>
<dbReference type="RefSeq" id="WP_380048620.1">
    <property type="nucleotide sequence ID" value="NZ_JBHLTC010000018.1"/>
</dbReference>
<dbReference type="InterPro" id="IPR039420">
    <property type="entry name" value="WalR-like"/>
</dbReference>
<keyword evidence="3" id="KW-0238">DNA-binding</keyword>
<dbReference type="InterPro" id="IPR000792">
    <property type="entry name" value="Tscrpt_reg_LuxR_C"/>
</dbReference>
<keyword evidence="1 5" id="KW-0597">Phosphoprotein</keyword>
<dbReference type="InterPro" id="IPR011006">
    <property type="entry name" value="CheY-like_superfamily"/>
</dbReference>
<dbReference type="PRINTS" id="PR00038">
    <property type="entry name" value="HTHLUXR"/>
</dbReference>
<evidence type="ECO:0000256" key="4">
    <source>
        <dbReference type="ARBA" id="ARBA00023163"/>
    </source>
</evidence>
<feature type="domain" description="HTH luxR-type" evidence="6">
    <location>
        <begin position="152"/>
        <end position="217"/>
    </location>
</feature>
<dbReference type="PANTHER" id="PTHR43214:SF24">
    <property type="entry name" value="TRANSCRIPTIONAL REGULATORY PROTEIN NARL-RELATED"/>
    <property type="match status" value="1"/>
</dbReference>
<proteinExistence type="predicted"/>
<dbReference type="InterPro" id="IPR014284">
    <property type="entry name" value="RNA_pol_sigma-70_dom"/>
</dbReference>
<name>A0ABV6QQD7_9ACTN</name>
<dbReference type="SUPFAM" id="SSF46894">
    <property type="entry name" value="C-terminal effector domain of the bipartite response regulators"/>
    <property type="match status" value="1"/>
</dbReference>
<gene>
    <name evidence="8" type="ORF">ACFFGN_17215</name>
</gene>
<reference evidence="8 9" key="1">
    <citation type="submission" date="2024-09" db="EMBL/GenBank/DDBJ databases">
        <authorList>
            <person name="Sun Q."/>
            <person name="Mori K."/>
        </authorList>
    </citation>
    <scope>NUCLEOTIDE SEQUENCE [LARGE SCALE GENOMIC DNA]</scope>
    <source>
        <strain evidence="8 9">CGMCC 1.15906</strain>
    </source>
</reference>
<dbReference type="CDD" id="cd17535">
    <property type="entry name" value="REC_NarL-like"/>
    <property type="match status" value="1"/>
</dbReference>
<dbReference type="Pfam" id="PF00196">
    <property type="entry name" value="GerE"/>
    <property type="match status" value="1"/>
</dbReference>
<dbReference type="SMART" id="SM00448">
    <property type="entry name" value="REC"/>
    <property type="match status" value="1"/>
</dbReference>
<dbReference type="InterPro" id="IPR001789">
    <property type="entry name" value="Sig_transdc_resp-reg_receiver"/>
</dbReference>
<dbReference type="PROSITE" id="PS00622">
    <property type="entry name" value="HTH_LUXR_1"/>
    <property type="match status" value="1"/>
</dbReference>
<keyword evidence="9" id="KW-1185">Reference proteome</keyword>
<dbReference type="EMBL" id="JBHLTC010000018">
    <property type="protein sequence ID" value="MFC0625822.1"/>
    <property type="molecule type" value="Genomic_DNA"/>
</dbReference>
<keyword evidence="4" id="KW-0804">Transcription</keyword>
<evidence type="ECO:0000256" key="5">
    <source>
        <dbReference type="PROSITE-ProRule" id="PRU00169"/>
    </source>
</evidence>
<evidence type="ECO:0000259" key="7">
    <source>
        <dbReference type="PROSITE" id="PS50110"/>
    </source>
</evidence>
<dbReference type="PROSITE" id="PS50110">
    <property type="entry name" value="RESPONSE_REGULATORY"/>
    <property type="match status" value="1"/>
</dbReference>
<evidence type="ECO:0000256" key="1">
    <source>
        <dbReference type="ARBA" id="ARBA00022553"/>
    </source>
</evidence>
<protein>
    <submittedName>
        <fullName evidence="8">Sigma-70 family RNA polymerase sigma factor</fullName>
    </submittedName>
</protein>
<dbReference type="Gene3D" id="3.40.50.2300">
    <property type="match status" value="1"/>
</dbReference>
<organism evidence="8 9">
    <name type="scientific">Kribbella deserti</name>
    <dbReference type="NCBI Taxonomy" id="1926257"/>
    <lineage>
        <taxon>Bacteria</taxon>
        <taxon>Bacillati</taxon>
        <taxon>Actinomycetota</taxon>
        <taxon>Actinomycetes</taxon>
        <taxon>Propionibacteriales</taxon>
        <taxon>Kribbellaceae</taxon>
        <taxon>Kribbella</taxon>
    </lineage>
</organism>
<dbReference type="Pfam" id="PF00072">
    <property type="entry name" value="Response_reg"/>
    <property type="match status" value="1"/>
</dbReference>
<evidence type="ECO:0000256" key="2">
    <source>
        <dbReference type="ARBA" id="ARBA00023015"/>
    </source>
</evidence>
<keyword evidence="2" id="KW-0805">Transcription regulation</keyword>
<dbReference type="SUPFAM" id="SSF52172">
    <property type="entry name" value="CheY-like"/>
    <property type="match status" value="1"/>
</dbReference>
<evidence type="ECO:0000256" key="3">
    <source>
        <dbReference type="ARBA" id="ARBA00023125"/>
    </source>
</evidence>
<dbReference type="InterPro" id="IPR058245">
    <property type="entry name" value="NreC/VraR/RcsB-like_REC"/>
</dbReference>
<dbReference type="CDD" id="cd06170">
    <property type="entry name" value="LuxR_C_like"/>
    <property type="match status" value="1"/>
</dbReference>
<dbReference type="PROSITE" id="PS50043">
    <property type="entry name" value="HTH_LUXR_2"/>
    <property type="match status" value="1"/>
</dbReference>
<feature type="domain" description="Response regulatory" evidence="7">
    <location>
        <begin position="6"/>
        <end position="122"/>
    </location>
</feature>
<dbReference type="InterPro" id="IPR016032">
    <property type="entry name" value="Sig_transdc_resp-reg_C-effctor"/>
</dbReference>
<sequence length="220" mass="24300">MTDLIRVVVCDDEELLREALSRLVDVAPDLEVVAAAADGRQAVEAVALHKPDVVLMDIRMPRLDGIEATRQIVRATPVTRVLILTTYDLDSYVYAALQAGASGFLLKDAPSERLRDGIRIVASGNSVLAPEATSRMIEALRPELPDETDQVLLRALDHLTEREREVFDLVAEGLSNQEIAERLVISRYTVKVHVSNVLAKLGLPDRIHAVLVRSRLRGQL</sequence>
<feature type="modified residue" description="4-aspartylphosphate" evidence="5">
    <location>
        <position position="57"/>
    </location>
</feature>
<dbReference type="Proteomes" id="UP001589890">
    <property type="component" value="Unassembled WGS sequence"/>
</dbReference>
<accession>A0ABV6QQD7</accession>